<feature type="compositionally biased region" description="Low complexity" evidence="1">
    <location>
        <begin position="256"/>
        <end position="265"/>
    </location>
</feature>
<feature type="compositionally biased region" description="Basic and acidic residues" evidence="1">
    <location>
        <begin position="475"/>
        <end position="485"/>
    </location>
</feature>
<evidence type="ECO:0000313" key="2">
    <source>
        <dbReference type="EMBL" id="JAC65635.1"/>
    </source>
</evidence>
<protein>
    <submittedName>
        <fullName evidence="2">Uncharacterized protein</fullName>
    </submittedName>
</protein>
<feature type="region of interest" description="Disordered" evidence="1">
    <location>
        <begin position="237"/>
        <end position="337"/>
    </location>
</feature>
<evidence type="ECO:0000256" key="1">
    <source>
        <dbReference type="SAM" id="MobiDB-lite"/>
    </source>
</evidence>
<reference evidence="2" key="1">
    <citation type="submission" date="2014-05" db="EMBL/GenBank/DDBJ databases">
        <title>The transcriptome of the halophilic microalga Tetraselmis sp. GSL018 isolated from the Great Salt Lake, Utah.</title>
        <authorList>
            <person name="Jinkerson R.E."/>
            <person name="D'Adamo S."/>
            <person name="Posewitz M.C."/>
        </authorList>
    </citation>
    <scope>NUCLEOTIDE SEQUENCE</scope>
    <source>
        <strain evidence="2">GSL018</strain>
    </source>
</reference>
<dbReference type="AlphaFoldDB" id="A0A061R4Q9"/>
<feature type="compositionally biased region" description="Acidic residues" evidence="1">
    <location>
        <begin position="266"/>
        <end position="281"/>
    </location>
</feature>
<proteinExistence type="predicted"/>
<gene>
    <name evidence="2" type="ORF">TSPGSL018_15609</name>
</gene>
<feature type="region of interest" description="Disordered" evidence="1">
    <location>
        <begin position="462"/>
        <end position="500"/>
    </location>
</feature>
<accession>A0A061R4Q9</accession>
<dbReference type="EMBL" id="GBEZ01021088">
    <property type="protein sequence ID" value="JAC65635.1"/>
    <property type="molecule type" value="Transcribed_RNA"/>
</dbReference>
<sequence length="538" mass="59995">MPVKGTRRTRKAQLYLIPTGESGNDHSLDLLEGVREVEFDDSGGGDVSLYGQQVWGFLEGHKSLVNGMSPGDICLMTSPGTNKFNRLAMVQEVMLDCAELGRRVWGPRGLSYHMGGNKRTNKPFTSLFKLKHMRMVDDIVKQEMMARLGYDARDPLYGARCVRPRKGKCSISAAELDAVIEELRERLRQPETRTERWMRDQRLRELDGELAKVVRSKGEPSEELKKRAEALKRRIHHVRSVSNVMPPADPSPAPPAAARAAAPGAPDDDVVVIDDDDDDDSGGDRRGGQETPPAPAPGTASPRAPRRPPATSCGPRGDEDRRSPLARRLSGEMAAVGGGRECVQEVTVHAHRHPRIRTVLHVRWREPQPPPKGEGACAGAGREWQVRWDQHPQVEDSWLGEEELRAEAGGLEALADSLSSMLGEARAESERLRAENQGLKRKASEAEVERSWLRQENLSLRRRAEDAEGSLSTVLREKHEAERRRKELKQRLSAQRTRRQDAEQRLAAFKADAQRRLDAAEEARSLLCEAFAKPLRGS</sequence>
<organism evidence="2">
    <name type="scientific">Tetraselmis sp. GSL018</name>
    <dbReference type="NCBI Taxonomy" id="582737"/>
    <lineage>
        <taxon>Eukaryota</taxon>
        <taxon>Viridiplantae</taxon>
        <taxon>Chlorophyta</taxon>
        <taxon>core chlorophytes</taxon>
        <taxon>Chlorodendrophyceae</taxon>
        <taxon>Chlorodendrales</taxon>
        <taxon>Chlorodendraceae</taxon>
        <taxon>Tetraselmis</taxon>
    </lineage>
</organism>
<name>A0A061R4Q9_9CHLO</name>